<dbReference type="FunFam" id="3.30.497.10:FF:000001">
    <property type="entry name" value="Serine protease inhibitor"/>
    <property type="match status" value="1"/>
</dbReference>
<keyword evidence="8" id="KW-1185">Reference proteome</keyword>
<organism evidence="7 8">
    <name type="scientific">Denticeps clupeoides</name>
    <name type="common">denticle herring</name>
    <dbReference type="NCBI Taxonomy" id="299321"/>
    <lineage>
        <taxon>Eukaryota</taxon>
        <taxon>Metazoa</taxon>
        <taxon>Chordata</taxon>
        <taxon>Craniata</taxon>
        <taxon>Vertebrata</taxon>
        <taxon>Euteleostomi</taxon>
        <taxon>Actinopterygii</taxon>
        <taxon>Neopterygii</taxon>
        <taxon>Teleostei</taxon>
        <taxon>Clupei</taxon>
        <taxon>Clupeiformes</taxon>
        <taxon>Denticipitoidei</taxon>
        <taxon>Denticipitidae</taxon>
        <taxon>Denticeps</taxon>
    </lineage>
</organism>
<dbReference type="AlphaFoldDB" id="A0AAY4D1J5"/>
<protein>
    <recommendedName>
        <fullName evidence="6">Serpin domain-containing protein</fullName>
    </recommendedName>
</protein>
<dbReference type="InterPro" id="IPR000215">
    <property type="entry name" value="Serpin_fam"/>
</dbReference>
<dbReference type="PANTHER" id="PTHR11461:SF363">
    <property type="entry name" value="SERINE (OR CYSTEINE) PROTEINASE INHIBITOR, CLADE A (ALPHA-1 ANTIPROTEINASE, ANTITRYPSIN), MEMBER 1, LIKE PRECURSOR-RELATED"/>
    <property type="match status" value="1"/>
</dbReference>
<reference evidence="7 8" key="1">
    <citation type="submission" date="2020-06" db="EMBL/GenBank/DDBJ databases">
        <authorList>
            <consortium name="Wellcome Sanger Institute Data Sharing"/>
        </authorList>
    </citation>
    <scope>NUCLEOTIDE SEQUENCE [LARGE SCALE GENOMIC DNA]</scope>
</reference>
<evidence type="ECO:0000256" key="5">
    <source>
        <dbReference type="SAM" id="SignalP"/>
    </source>
</evidence>
<dbReference type="SUPFAM" id="SSF56574">
    <property type="entry name" value="Serpins"/>
    <property type="match status" value="1"/>
</dbReference>
<name>A0AAY4D1J5_9TELE</name>
<gene>
    <name evidence="7" type="primary">SERPINA4</name>
</gene>
<feature type="domain" description="Serpin" evidence="6">
    <location>
        <begin position="37"/>
        <end position="388"/>
    </location>
</feature>
<keyword evidence="3" id="KW-0325">Glycoprotein</keyword>
<evidence type="ECO:0000256" key="2">
    <source>
        <dbReference type="ARBA" id="ARBA00022729"/>
    </source>
</evidence>
<dbReference type="Ensembl" id="ENSDCDT00010049134.1">
    <property type="protein sequence ID" value="ENSDCDP00010039357.1"/>
    <property type="gene ID" value="ENSDCDG00010025134.1"/>
</dbReference>
<dbReference type="InterPro" id="IPR042178">
    <property type="entry name" value="Serpin_sf_1"/>
</dbReference>
<dbReference type="PANTHER" id="PTHR11461">
    <property type="entry name" value="SERINE PROTEASE INHIBITOR, SERPIN"/>
    <property type="match status" value="1"/>
</dbReference>
<dbReference type="PROSITE" id="PS00284">
    <property type="entry name" value="SERPIN"/>
    <property type="match status" value="1"/>
</dbReference>
<dbReference type="Gene3D" id="2.10.310.10">
    <property type="entry name" value="Serpins superfamily"/>
    <property type="match status" value="1"/>
</dbReference>
<evidence type="ECO:0000256" key="4">
    <source>
        <dbReference type="RuleBase" id="RU000411"/>
    </source>
</evidence>
<accession>A0AAY4D1J5</accession>
<evidence type="ECO:0000313" key="8">
    <source>
        <dbReference type="Proteomes" id="UP000694580"/>
    </source>
</evidence>
<dbReference type="Pfam" id="PF00079">
    <property type="entry name" value="Serpin"/>
    <property type="match status" value="1"/>
</dbReference>
<dbReference type="SMART" id="SM00093">
    <property type="entry name" value="SERPIN"/>
    <property type="match status" value="1"/>
</dbReference>
<reference evidence="7" key="2">
    <citation type="submission" date="2025-08" db="UniProtKB">
        <authorList>
            <consortium name="Ensembl"/>
        </authorList>
    </citation>
    <scope>IDENTIFICATION</scope>
</reference>
<dbReference type="InterPro" id="IPR042185">
    <property type="entry name" value="Serpin_sf_2"/>
</dbReference>
<evidence type="ECO:0000313" key="7">
    <source>
        <dbReference type="Ensembl" id="ENSDCDP00010039357.1"/>
    </source>
</evidence>
<dbReference type="GeneTree" id="ENSGT00940000160877"/>
<dbReference type="Proteomes" id="UP000694580">
    <property type="component" value="Chromosome 14"/>
</dbReference>
<evidence type="ECO:0000256" key="1">
    <source>
        <dbReference type="ARBA" id="ARBA00009500"/>
    </source>
</evidence>
<dbReference type="Gene3D" id="3.30.497.10">
    <property type="entry name" value="Antithrombin, subunit I, domain 2"/>
    <property type="match status" value="1"/>
</dbReference>
<evidence type="ECO:0000256" key="3">
    <source>
        <dbReference type="ARBA" id="ARBA00023180"/>
    </source>
</evidence>
<dbReference type="GO" id="GO:0004867">
    <property type="term" value="F:serine-type endopeptidase inhibitor activity"/>
    <property type="evidence" value="ECO:0007669"/>
    <property type="project" value="InterPro"/>
</dbReference>
<dbReference type="FunFam" id="2.30.39.10:FF:000003">
    <property type="entry name" value="alpha-1-antitrypsin isoform X1"/>
    <property type="match status" value="1"/>
</dbReference>
<dbReference type="InterPro" id="IPR036186">
    <property type="entry name" value="Serpin_sf"/>
</dbReference>
<dbReference type="PRINTS" id="PR00780">
    <property type="entry name" value="LEUSERPINII"/>
</dbReference>
<dbReference type="InterPro" id="IPR023796">
    <property type="entry name" value="Serpin_dom"/>
</dbReference>
<reference evidence="7" key="3">
    <citation type="submission" date="2025-09" db="UniProtKB">
        <authorList>
            <consortium name="Ensembl"/>
        </authorList>
    </citation>
    <scope>IDENTIFICATION</scope>
</reference>
<dbReference type="FunFam" id="2.10.310.10:FF:000001">
    <property type="entry name" value="Serpin family A member 1"/>
    <property type="match status" value="1"/>
</dbReference>
<keyword evidence="2 5" id="KW-0732">Signal</keyword>
<comment type="similarity">
    <text evidence="1 4">Belongs to the serpin family.</text>
</comment>
<dbReference type="GO" id="GO:0005615">
    <property type="term" value="C:extracellular space"/>
    <property type="evidence" value="ECO:0007669"/>
    <property type="project" value="InterPro"/>
</dbReference>
<proteinExistence type="inferred from homology"/>
<dbReference type="Gene3D" id="2.30.39.10">
    <property type="entry name" value="Alpha-1-antitrypsin, domain 1"/>
    <property type="match status" value="1"/>
</dbReference>
<feature type="signal peptide" evidence="5">
    <location>
        <begin position="1"/>
        <end position="20"/>
    </location>
</feature>
<dbReference type="InterPro" id="IPR023795">
    <property type="entry name" value="Serpin_CS"/>
</dbReference>
<feature type="chain" id="PRO_5044242598" description="Serpin domain-containing protein" evidence="5">
    <location>
        <begin position="21"/>
        <end position="391"/>
    </location>
</feature>
<sequence>MTGILCRCVSACLLLSVAWASPQDENVLSSQNADFAFSLYNALNAIPENKDTNIFFSPLSISMALSMLAMGAKGDTHSQLYKALGFSELPPEKVNEGFEHIFHMLGHRRDNMELNANSAVAVDDSFKVLDKYLEDTKHFYESEAFTVDFSKPDIAAEEINKFIAEKTNNTITDMVKDLNPSTLMMLINCIYFKGEWASRFDKEETKKDNFLVNENKKVKVDMMQNTGTFGFYEDKENFTTVVRLPYKGNTSMIIVMPDEGKMNEVENEVRRHHISLCYLSIHLPKFSTSGSYSLLDPLKAMGVEEAFTSKADFSGIAEASMHVAEVKHKAILKVDEEGTEAAGVTTVEFVRSIVPPQPKEVKINRPFLLFIADHITRSVLFMGKILDPTAD</sequence>
<evidence type="ECO:0000259" key="6">
    <source>
        <dbReference type="SMART" id="SM00093"/>
    </source>
</evidence>